<feature type="transmembrane region" description="Helical" evidence="1">
    <location>
        <begin position="104"/>
        <end position="121"/>
    </location>
</feature>
<organism evidence="2 3">
    <name type="scientific">Thiomonas delicata</name>
    <name type="common">Thiomonas cuprina</name>
    <dbReference type="NCBI Taxonomy" id="364030"/>
    <lineage>
        <taxon>Bacteria</taxon>
        <taxon>Pseudomonadati</taxon>
        <taxon>Pseudomonadota</taxon>
        <taxon>Betaproteobacteria</taxon>
        <taxon>Burkholderiales</taxon>
        <taxon>Thiomonas</taxon>
    </lineage>
</organism>
<accession>A0A238D7K0</accession>
<dbReference type="RefSeq" id="WP_094161316.1">
    <property type="nucleotide sequence ID" value="NZ_LT592171.1"/>
</dbReference>
<dbReference type="AlphaFoldDB" id="A0A238D7K0"/>
<feature type="transmembrane region" description="Helical" evidence="1">
    <location>
        <begin position="205"/>
        <end position="222"/>
    </location>
</feature>
<keyword evidence="1" id="KW-0472">Membrane</keyword>
<dbReference type="EMBL" id="FLMQ01000056">
    <property type="protein sequence ID" value="SBP89191.1"/>
    <property type="molecule type" value="Genomic_DNA"/>
</dbReference>
<feature type="transmembrane region" description="Helical" evidence="1">
    <location>
        <begin position="172"/>
        <end position="193"/>
    </location>
</feature>
<keyword evidence="1" id="KW-1133">Transmembrane helix</keyword>
<sequence length="258" mass="27747">MPIQPSAQPASSSPPSRLCRRLTALRDILLVLFWTDSPAGHRVRLGLQRRFAHRGQSPQGARRMAGLRLAAALGVTTLFAPWLILAAALGSATLLSHAPGMSRAFLLLAFALVGLYGRGILHLGRDEAWRKSVFRASGHDLQALPLASTLKRLRPEALGGEVLRHWRCARRWAWTTVALLAGLAWGLARGVGWVLAHQPAHGCRALPWLLGTALGLAMWLPTRYDHHVGLALGLSLDATETAEAEAAAAVQAPPDAAR</sequence>
<keyword evidence="1" id="KW-0812">Transmembrane</keyword>
<feature type="transmembrane region" description="Helical" evidence="1">
    <location>
        <begin position="69"/>
        <end position="92"/>
    </location>
</feature>
<evidence type="ECO:0008006" key="4">
    <source>
        <dbReference type="Google" id="ProtNLM"/>
    </source>
</evidence>
<evidence type="ECO:0000256" key="1">
    <source>
        <dbReference type="SAM" id="Phobius"/>
    </source>
</evidence>
<dbReference type="Proteomes" id="UP000214566">
    <property type="component" value="Unassembled WGS sequence"/>
</dbReference>
<dbReference type="OrthoDB" id="9153382at2"/>
<protein>
    <recommendedName>
        <fullName evidence="4">Transmembrane protein</fullName>
    </recommendedName>
</protein>
<proteinExistence type="predicted"/>
<name>A0A238D7K0_THIDL</name>
<reference evidence="2 3" key="1">
    <citation type="submission" date="2016-06" db="EMBL/GenBank/DDBJ databases">
        <authorList>
            <person name="Kjaerup R.B."/>
            <person name="Dalgaard T.S."/>
            <person name="Juul-Madsen H.R."/>
        </authorList>
    </citation>
    <scope>NUCLEOTIDE SEQUENCE [LARGE SCALE GENOMIC DNA]</scope>
    <source>
        <strain evidence="2 3">DSM 16361</strain>
    </source>
</reference>
<gene>
    <name evidence="2" type="ORF">THIARS_70811</name>
</gene>
<evidence type="ECO:0000313" key="2">
    <source>
        <dbReference type="EMBL" id="SBP89191.1"/>
    </source>
</evidence>
<evidence type="ECO:0000313" key="3">
    <source>
        <dbReference type="Proteomes" id="UP000214566"/>
    </source>
</evidence>
<keyword evidence="3" id="KW-1185">Reference proteome</keyword>